<evidence type="ECO:0000313" key="2">
    <source>
        <dbReference type="Proteomes" id="UP001605036"/>
    </source>
</evidence>
<organism evidence="1 2">
    <name type="scientific">Riccia fluitans</name>
    <dbReference type="NCBI Taxonomy" id="41844"/>
    <lineage>
        <taxon>Eukaryota</taxon>
        <taxon>Viridiplantae</taxon>
        <taxon>Streptophyta</taxon>
        <taxon>Embryophyta</taxon>
        <taxon>Marchantiophyta</taxon>
        <taxon>Marchantiopsida</taxon>
        <taxon>Marchantiidae</taxon>
        <taxon>Marchantiales</taxon>
        <taxon>Ricciaceae</taxon>
        <taxon>Riccia</taxon>
    </lineage>
</organism>
<proteinExistence type="predicted"/>
<dbReference type="AlphaFoldDB" id="A0ABD1XJG3"/>
<accession>A0ABD1XJG3</accession>
<keyword evidence="2" id="KW-1185">Reference proteome</keyword>
<dbReference type="InterPro" id="IPR023393">
    <property type="entry name" value="START-like_dom_sf"/>
</dbReference>
<sequence>MCQPPCSSISWPDESSTCHDADVSTALKDFNKLVHEIFLMYVASVHHVAGSERRAFTVRLLKHRPGSPKGTYVKKVLSIDPATWSINTAEIEGGNLAQGFRKWWPTVSLLPKRNQVTVHWTVSYEGGEDAADVIIDQTKDGILLLSKKLEEHILTSGDYPR</sequence>
<dbReference type="Proteomes" id="UP001605036">
    <property type="component" value="Unassembled WGS sequence"/>
</dbReference>
<evidence type="ECO:0000313" key="1">
    <source>
        <dbReference type="EMBL" id="KAL2608838.1"/>
    </source>
</evidence>
<gene>
    <name evidence="1" type="ORF">R1flu_027411</name>
</gene>
<name>A0ABD1XJG3_9MARC</name>
<reference evidence="1 2" key="1">
    <citation type="submission" date="2024-09" db="EMBL/GenBank/DDBJ databases">
        <title>Chromosome-scale assembly of Riccia fluitans.</title>
        <authorList>
            <person name="Paukszto L."/>
            <person name="Sawicki J."/>
            <person name="Karawczyk K."/>
            <person name="Piernik-Szablinska J."/>
            <person name="Szczecinska M."/>
            <person name="Mazdziarz M."/>
        </authorList>
    </citation>
    <scope>NUCLEOTIDE SEQUENCE [LARGE SCALE GENOMIC DNA]</scope>
    <source>
        <strain evidence="1">Rf_01</strain>
        <tissue evidence="1">Aerial parts of the thallus</tissue>
    </source>
</reference>
<dbReference type="SUPFAM" id="SSF55961">
    <property type="entry name" value="Bet v1-like"/>
    <property type="match status" value="1"/>
</dbReference>
<dbReference type="EMBL" id="JBHFFA010000008">
    <property type="protein sequence ID" value="KAL2608838.1"/>
    <property type="molecule type" value="Genomic_DNA"/>
</dbReference>
<comment type="caution">
    <text evidence="1">The sequence shown here is derived from an EMBL/GenBank/DDBJ whole genome shotgun (WGS) entry which is preliminary data.</text>
</comment>
<protein>
    <submittedName>
        <fullName evidence="1">Uncharacterized protein</fullName>
    </submittedName>
</protein>
<dbReference type="Gene3D" id="3.30.530.20">
    <property type="match status" value="1"/>
</dbReference>